<protein>
    <recommendedName>
        <fullName evidence="3">Toxin CptA</fullName>
    </recommendedName>
</protein>
<proteinExistence type="predicted"/>
<gene>
    <name evidence="1" type="ORF">DM484_12040</name>
</gene>
<dbReference type="Proteomes" id="UP000249396">
    <property type="component" value="Unassembled WGS sequence"/>
</dbReference>
<dbReference type="Pfam" id="PF07254">
    <property type="entry name" value="Cpta_toxin"/>
    <property type="match status" value="1"/>
</dbReference>
<comment type="caution">
    <text evidence="1">The sequence shown here is derived from an EMBL/GenBank/DDBJ whole genome shotgun (WGS) entry which is preliminary data.</text>
</comment>
<name>A0A2W4R7S0_9GAMM</name>
<evidence type="ECO:0000313" key="1">
    <source>
        <dbReference type="EMBL" id="PZN78986.1"/>
    </source>
</evidence>
<dbReference type="AlphaFoldDB" id="A0A2W4R7S0"/>
<evidence type="ECO:0000313" key="2">
    <source>
        <dbReference type="Proteomes" id="UP000249396"/>
    </source>
</evidence>
<dbReference type="EMBL" id="QJPH01000310">
    <property type="protein sequence ID" value="PZN78986.1"/>
    <property type="molecule type" value="Genomic_DNA"/>
</dbReference>
<reference evidence="1 2" key="1">
    <citation type="journal article" date="2018" name="Aquat. Microb. Ecol.">
        <title>Gammaproteobacterial methanotrophs dominate.</title>
        <authorList>
            <person name="Rissanen A.J."/>
            <person name="Saarenheimo J."/>
            <person name="Tiirola M."/>
            <person name="Peura S."/>
            <person name="Aalto S.L."/>
            <person name="Karvinen A."/>
            <person name="Nykanen H."/>
        </authorList>
    </citation>
    <scope>NUCLEOTIDE SEQUENCE [LARGE SCALE GENOMIC DNA]</scope>
    <source>
        <strain evidence="1">AMbin10</strain>
    </source>
</reference>
<dbReference type="InterPro" id="IPR009883">
    <property type="entry name" value="YgfX"/>
</dbReference>
<organism evidence="1 2">
    <name type="scientific">Candidatus Methylumidiphilus alinenensis</name>
    <dbReference type="NCBI Taxonomy" id="2202197"/>
    <lineage>
        <taxon>Bacteria</taxon>
        <taxon>Pseudomonadati</taxon>
        <taxon>Pseudomonadota</taxon>
        <taxon>Gammaproteobacteria</taxon>
        <taxon>Methylococcales</taxon>
        <taxon>Candidatus Methylumidiphilus</taxon>
    </lineage>
</organism>
<accession>A0A2W4R7S0</accession>
<sequence length="130" mass="14523">MFLLAAHALAFVAAWANLLELWLKLLLSVSVALSLWHVLKERANSHEIAGLQLKPDGSWMLRLSSGDDIEAKILGSSIANPWFVLLHLQTENKRYSMLIPRDSLEPDDFRRLRVALIVVGVADVKNPASQ</sequence>
<evidence type="ECO:0008006" key="3">
    <source>
        <dbReference type="Google" id="ProtNLM"/>
    </source>
</evidence>